<dbReference type="InterPro" id="IPR023210">
    <property type="entry name" value="NADP_OxRdtase_dom"/>
</dbReference>
<dbReference type="EMBL" id="JBFXLS010000125">
    <property type="protein sequence ID" value="KAL2814516.1"/>
    <property type="molecule type" value="Genomic_DNA"/>
</dbReference>
<dbReference type="InterPro" id="IPR036812">
    <property type="entry name" value="NAD(P)_OxRdtase_dom_sf"/>
</dbReference>
<evidence type="ECO:0000256" key="1">
    <source>
        <dbReference type="ARBA" id="ARBA00023002"/>
    </source>
</evidence>
<dbReference type="PANTHER" id="PTHR43364">
    <property type="entry name" value="NADH-SPECIFIC METHYLGLYOXAL REDUCTASE-RELATED"/>
    <property type="match status" value="1"/>
</dbReference>
<keyword evidence="1" id="KW-0560">Oxidoreductase</keyword>
<evidence type="ECO:0000313" key="5">
    <source>
        <dbReference type="Proteomes" id="UP001610335"/>
    </source>
</evidence>
<evidence type="ECO:0000313" key="4">
    <source>
        <dbReference type="EMBL" id="KAL2814516.1"/>
    </source>
</evidence>
<dbReference type="Gene3D" id="3.20.20.100">
    <property type="entry name" value="NADP-dependent oxidoreductase domain"/>
    <property type="match status" value="1"/>
</dbReference>
<evidence type="ECO:0000256" key="2">
    <source>
        <dbReference type="ARBA" id="ARBA00038157"/>
    </source>
</evidence>
<accession>A0ABR4HGB4</accession>
<dbReference type="Pfam" id="PF00248">
    <property type="entry name" value="Aldo_ket_red"/>
    <property type="match status" value="1"/>
</dbReference>
<dbReference type="InterPro" id="IPR050523">
    <property type="entry name" value="AKR_Detox_Biosynth"/>
</dbReference>
<dbReference type="PANTHER" id="PTHR43364:SF15">
    <property type="entry name" value="ARYL-ALCOHOL DEHYDROGENASE AAD16-RELATED"/>
    <property type="match status" value="1"/>
</dbReference>
<comment type="similarity">
    <text evidence="2">Belongs to the aldo/keto reductase family. Aldo/keto reductase 2 subfamily.</text>
</comment>
<gene>
    <name evidence="4" type="ORF">BDW59DRAFT_167162</name>
</gene>
<name>A0ABR4HGB4_9EURO</name>
<reference evidence="4 5" key="1">
    <citation type="submission" date="2024-07" db="EMBL/GenBank/DDBJ databases">
        <title>Section-level genome sequencing and comparative genomics of Aspergillus sections Usti and Cavernicolus.</title>
        <authorList>
            <consortium name="Lawrence Berkeley National Laboratory"/>
            <person name="Nybo J.L."/>
            <person name="Vesth T.C."/>
            <person name="Theobald S."/>
            <person name="Frisvad J.C."/>
            <person name="Larsen T.O."/>
            <person name="Kjaerboelling I."/>
            <person name="Rothschild-Mancinelli K."/>
            <person name="Lyhne E.K."/>
            <person name="Kogle M.E."/>
            <person name="Barry K."/>
            <person name="Clum A."/>
            <person name="Na H."/>
            <person name="Ledsgaard L."/>
            <person name="Lin J."/>
            <person name="Lipzen A."/>
            <person name="Kuo A."/>
            <person name="Riley R."/>
            <person name="Mondo S."/>
            <person name="LaButti K."/>
            <person name="Haridas S."/>
            <person name="Pangalinan J."/>
            <person name="Salamov A.A."/>
            <person name="Simmons B.A."/>
            <person name="Magnuson J.K."/>
            <person name="Chen J."/>
            <person name="Drula E."/>
            <person name="Henrissat B."/>
            <person name="Wiebenga A."/>
            <person name="Lubbers R.J."/>
            <person name="Gomes A.C."/>
            <person name="Makela M.R."/>
            <person name="Stajich J."/>
            <person name="Grigoriev I.V."/>
            <person name="Mortensen U.H."/>
            <person name="De vries R.P."/>
            <person name="Baker S.E."/>
            <person name="Andersen M.R."/>
        </authorList>
    </citation>
    <scope>NUCLEOTIDE SEQUENCE [LARGE SCALE GENOMIC DNA]</scope>
    <source>
        <strain evidence="4 5">CBS 600.67</strain>
    </source>
</reference>
<protein>
    <submittedName>
        <fullName evidence="4">NADP-dependent oxidoreductase domain-containing protein</fullName>
    </submittedName>
</protein>
<feature type="domain" description="NADP-dependent oxidoreductase" evidence="3">
    <location>
        <begin position="8"/>
        <end position="117"/>
    </location>
</feature>
<proteinExistence type="inferred from homology"/>
<dbReference type="SUPFAM" id="SSF51430">
    <property type="entry name" value="NAD(P)-linked oxidoreductase"/>
    <property type="match status" value="1"/>
</dbReference>
<dbReference type="Proteomes" id="UP001610335">
    <property type="component" value="Unassembled WGS sequence"/>
</dbReference>
<organism evidence="4 5">
    <name type="scientific">Aspergillus cavernicola</name>
    <dbReference type="NCBI Taxonomy" id="176166"/>
    <lineage>
        <taxon>Eukaryota</taxon>
        <taxon>Fungi</taxon>
        <taxon>Dikarya</taxon>
        <taxon>Ascomycota</taxon>
        <taxon>Pezizomycotina</taxon>
        <taxon>Eurotiomycetes</taxon>
        <taxon>Eurotiomycetidae</taxon>
        <taxon>Eurotiales</taxon>
        <taxon>Aspergillaceae</taxon>
        <taxon>Aspergillus</taxon>
        <taxon>Aspergillus subgen. Nidulantes</taxon>
    </lineage>
</organism>
<evidence type="ECO:0000259" key="3">
    <source>
        <dbReference type="Pfam" id="PF00248"/>
    </source>
</evidence>
<comment type="caution">
    <text evidence="4">The sequence shown here is derived from an EMBL/GenBank/DDBJ whole genome shotgun (WGS) entry which is preliminary data.</text>
</comment>
<sequence>MSGLYVSKVILGAASYGSSKWQNWILEEAEALPLLEYAFKQGINTWDTVRLNIAVPLADAYANGLSEEIIGKALRSYNIPREQIVILTKMYYAIDPMNQPGISQMRDKTKQHLVNRLGLSRKHILDAVAGSVR</sequence>
<keyword evidence="5" id="KW-1185">Reference proteome</keyword>